<name>A0A0V0GEV3_SOLCH</name>
<organism evidence="1">
    <name type="scientific">Solanum chacoense</name>
    <name type="common">Chaco potato</name>
    <dbReference type="NCBI Taxonomy" id="4108"/>
    <lineage>
        <taxon>Eukaryota</taxon>
        <taxon>Viridiplantae</taxon>
        <taxon>Streptophyta</taxon>
        <taxon>Embryophyta</taxon>
        <taxon>Tracheophyta</taxon>
        <taxon>Spermatophyta</taxon>
        <taxon>Magnoliopsida</taxon>
        <taxon>eudicotyledons</taxon>
        <taxon>Gunneridae</taxon>
        <taxon>Pentapetalae</taxon>
        <taxon>asterids</taxon>
        <taxon>lamiids</taxon>
        <taxon>Solanales</taxon>
        <taxon>Solanaceae</taxon>
        <taxon>Solanoideae</taxon>
        <taxon>Solaneae</taxon>
        <taxon>Solanum</taxon>
    </lineage>
</organism>
<reference evidence="1" key="1">
    <citation type="submission" date="2015-12" db="EMBL/GenBank/DDBJ databases">
        <title>Gene expression during late stages of embryo sac development: a critical building block for successful pollen-pistil interactions.</title>
        <authorList>
            <person name="Liu Y."/>
            <person name="Joly V."/>
            <person name="Sabar M."/>
            <person name="Matton D.P."/>
        </authorList>
    </citation>
    <scope>NUCLEOTIDE SEQUENCE</scope>
</reference>
<protein>
    <submittedName>
        <fullName evidence="1">Putative ovule protein</fullName>
    </submittedName>
</protein>
<feature type="non-terminal residue" evidence="1">
    <location>
        <position position="1"/>
    </location>
</feature>
<dbReference type="EMBL" id="GEDG01040321">
    <property type="protein sequence ID" value="JAP06769.1"/>
    <property type="molecule type" value="Transcribed_RNA"/>
</dbReference>
<proteinExistence type="predicted"/>
<accession>A0A0V0GEV3</accession>
<sequence>SQTSYSSNILHDARKKVNQNQKSIILSKNYIQKFQISTRIQQIGERKYTISNQKPENSKLIAIIAIFTVP</sequence>
<dbReference type="AlphaFoldDB" id="A0A0V0GEV3"/>
<evidence type="ECO:0000313" key="1">
    <source>
        <dbReference type="EMBL" id="JAP06769.1"/>
    </source>
</evidence>